<dbReference type="AlphaFoldDB" id="A0A835MZY4"/>
<reference evidence="1 2" key="1">
    <citation type="submission" date="2020-10" db="EMBL/GenBank/DDBJ databases">
        <title>Plant Genome Project.</title>
        <authorList>
            <person name="Zhang R.-G."/>
        </authorList>
    </citation>
    <scope>NUCLEOTIDE SEQUENCE [LARGE SCALE GENOMIC DNA]</scope>
    <source>
        <strain evidence="1">FAFU-HL-1</strain>
        <tissue evidence="1">Leaf</tissue>
    </source>
</reference>
<keyword evidence="2" id="KW-1185">Reference proteome</keyword>
<protein>
    <recommendedName>
        <fullName evidence="3">RNase H type-1 domain-containing protein</fullName>
    </recommendedName>
</protein>
<dbReference type="OrthoDB" id="1932527at2759"/>
<evidence type="ECO:0000313" key="2">
    <source>
        <dbReference type="Proteomes" id="UP000657918"/>
    </source>
</evidence>
<comment type="caution">
    <text evidence="1">The sequence shown here is derived from an EMBL/GenBank/DDBJ whole genome shotgun (WGS) entry which is preliminary data.</text>
</comment>
<dbReference type="EMBL" id="JADGMS010000003">
    <property type="protein sequence ID" value="KAF9685027.1"/>
    <property type="molecule type" value="Genomic_DNA"/>
</dbReference>
<proteinExistence type="predicted"/>
<gene>
    <name evidence="1" type="ORF">SADUNF_Sadunf03G0011600</name>
</gene>
<sequence length="228" mass="25616">MEANSANITLMQEEEELVLDSSGATKVLANRIKVMMLDIVSANLATFVPGKAITDIVRGFAEDWFYLIMLCIFSVSHSIILNSKEVDPVTPRAEGNEIPFLHTYLFCVVKGCQLFKRRLSRGGIHECNTVKFLLKQFEEASGQSIYFHSSVRTLKWPLACKGVLQKISSLNLQQVIIKMDAKIVFDGILSTAHDDLEFGVVLEDCRSMFCRASDFSIIVHAHRLANRE</sequence>
<evidence type="ECO:0008006" key="3">
    <source>
        <dbReference type="Google" id="ProtNLM"/>
    </source>
</evidence>
<accession>A0A835MZY4</accession>
<evidence type="ECO:0000313" key="1">
    <source>
        <dbReference type="EMBL" id="KAF9685027.1"/>
    </source>
</evidence>
<dbReference type="Proteomes" id="UP000657918">
    <property type="component" value="Unassembled WGS sequence"/>
</dbReference>
<name>A0A835MZY4_9ROSI</name>
<organism evidence="1 2">
    <name type="scientific">Salix dunnii</name>
    <dbReference type="NCBI Taxonomy" id="1413687"/>
    <lineage>
        <taxon>Eukaryota</taxon>
        <taxon>Viridiplantae</taxon>
        <taxon>Streptophyta</taxon>
        <taxon>Embryophyta</taxon>
        <taxon>Tracheophyta</taxon>
        <taxon>Spermatophyta</taxon>
        <taxon>Magnoliopsida</taxon>
        <taxon>eudicotyledons</taxon>
        <taxon>Gunneridae</taxon>
        <taxon>Pentapetalae</taxon>
        <taxon>rosids</taxon>
        <taxon>fabids</taxon>
        <taxon>Malpighiales</taxon>
        <taxon>Salicaceae</taxon>
        <taxon>Saliceae</taxon>
        <taxon>Salix</taxon>
    </lineage>
</organism>